<keyword evidence="2" id="KW-0472">Membrane</keyword>
<feature type="region of interest" description="Disordered" evidence="1">
    <location>
        <begin position="1"/>
        <end position="23"/>
    </location>
</feature>
<feature type="transmembrane region" description="Helical" evidence="2">
    <location>
        <begin position="197"/>
        <end position="217"/>
    </location>
</feature>
<evidence type="ECO:0000256" key="1">
    <source>
        <dbReference type="SAM" id="MobiDB-lite"/>
    </source>
</evidence>
<feature type="transmembrane region" description="Helical" evidence="2">
    <location>
        <begin position="47"/>
        <end position="73"/>
    </location>
</feature>
<sequence length="551" mass="59631">MSVAIGQREPDPNGGTTGGELPLDVPPFVPDPTTFEHVTTFFAARPMLAVAVAAALVVAVALPLAGLLGWLLARRAKRAAPDATLPKLPEDDLDSERSRAERDAYRLYIFGSLVSLASGLHVLQPALGTSVFAWTLALSVATVLEIAIVVFYRLGRIRIRESGKAGVEGAAPWFIALVSALYVSYEIVFSSGNLGLALARMIVPVIVATTLTFLLLARQRKWRRENQQPVGDNEQADAETIEANPLRTMWRRFLVRWGLVDDKGVIGSSLIRRRKVMRVARLAYLAEKGADDKVKSKAKAQFDVEFPKIVERYGPDVTAQLSEFLAILIQARQQLTAARAQMLDVWRPVSPASVSASSSAPRWTSTSTDSPGSGSTDRETVLDGDTSTDTAPERAPVPPADQDSTGTDTAGKSSTAKARGNRVEPMTWAEVARLRESWESGDLFARKLDIQVAEAYAAKVGREAAKAHGMFNAGMRLYTLVMVAAGHHPKFNATEMYRAVTGKDLDTGCQGRKQQKLYLDQLGAPPADFDRWAEELRAEGGTSATSTGGAQ</sequence>
<comment type="caution">
    <text evidence="3">The sequence shown here is derived from an EMBL/GenBank/DDBJ whole genome shotgun (WGS) entry which is preliminary data.</text>
</comment>
<protein>
    <recommendedName>
        <fullName evidence="5">DUF4129 domain-containing protein</fullName>
    </recommendedName>
</protein>
<feature type="transmembrane region" description="Helical" evidence="2">
    <location>
        <begin position="107"/>
        <end position="126"/>
    </location>
</feature>
<accession>A0ABS0HAA9</accession>
<dbReference type="RefSeq" id="WP_196206656.1">
    <property type="nucleotide sequence ID" value="NZ_JADPUN010000422.1"/>
</dbReference>
<reference evidence="3 4" key="1">
    <citation type="submission" date="2020-11" db="EMBL/GenBank/DDBJ databases">
        <title>A novel isolate from a Black sea contaminated sediment with potential to produce alkanes: Plantactinospora alkalitolerans sp. nov.</title>
        <authorList>
            <person name="Carro L."/>
            <person name="Veyisoglu A."/>
            <person name="Guven K."/>
            <person name="Schumann P."/>
            <person name="Klenk H.-P."/>
            <person name="Sahin N."/>
        </authorList>
    </citation>
    <scope>NUCLEOTIDE SEQUENCE [LARGE SCALE GENOMIC DNA]</scope>
    <source>
        <strain evidence="3 4">S1510</strain>
    </source>
</reference>
<dbReference type="EMBL" id="JADPUN010000422">
    <property type="protein sequence ID" value="MBF9135196.1"/>
    <property type="molecule type" value="Genomic_DNA"/>
</dbReference>
<keyword evidence="2" id="KW-0812">Transmembrane</keyword>
<evidence type="ECO:0008006" key="5">
    <source>
        <dbReference type="Google" id="ProtNLM"/>
    </source>
</evidence>
<feature type="region of interest" description="Disordered" evidence="1">
    <location>
        <begin position="352"/>
        <end position="423"/>
    </location>
</feature>
<feature type="transmembrane region" description="Helical" evidence="2">
    <location>
        <begin position="132"/>
        <end position="154"/>
    </location>
</feature>
<feature type="compositionally biased region" description="Polar residues" evidence="1">
    <location>
        <begin position="402"/>
        <end position="416"/>
    </location>
</feature>
<evidence type="ECO:0000313" key="4">
    <source>
        <dbReference type="Proteomes" id="UP000638560"/>
    </source>
</evidence>
<evidence type="ECO:0000313" key="3">
    <source>
        <dbReference type="EMBL" id="MBF9135196.1"/>
    </source>
</evidence>
<organism evidence="3 4">
    <name type="scientific">Plantactinospora alkalitolerans</name>
    <dbReference type="NCBI Taxonomy" id="2789879"/>
    <lineage>
        <taxon>Bacteria</taxon>
        <taxon>Bacillati</taxon>
        <taxon>Actinomycetota</taxon>
        <taxon>Actinomycetes</taxon>
        <taxon>Micromonosporales</taxon>
        <taxon>Micromonosporaceae</taxon>
        <taxon>Plantactinospora</taxon>
    </lineage>
</organism>
<dbReference type="Proteomes" id="UP000638560">
    <property type="component" value="Unassembled WGS sequence"/>
</dbReference>
<feature type="compositionally biased region" description="Low complexity" evidence="1">
    <location>
        <begin position="352"/>
        <end position="375"/>
    </location>
</feature>
<name>A0ABS0HAA9_9ACTN</name>
<gene>
    <name evidence="3" type="ORF">I0C86_40675</name>
</gene>
<evidence type="ECO:0000256" key="2">
    <source>
        <dbReference type="SAM" id="Phobius"/>
    </source>
</evidence>
<proteinExistence type="predicted"/>
<keyword evidence="4" id="KW-1185">Reference proteome</keyword>
<feature type="transmembrane region" description="Helical" evidence="2">
    <location>
        <begin position="166"/>
        <end position="185"/>
    </location>
</feature>
<keyword evidence="2" id="KW-1133">Transmembrane helix</keyword>